<dbReference type="Gene3D" id="3.20.20.80">
    <property type="entry name" value="Glycosidases"/>
    <property type="match status" value="2"/>
</dbReference>
<organism evidence="6 7">
    <name type="scientific">Choanephora cucurbitarum</name>
    <dbReference type="NCBI Taxonomy" id="101091"/>
    <lineage>
        <taxon>Eukaryota</taxon>
        <taxon>Fungi</taxon>
        <taxon>Fungi incertae sedis</taxon>
        <taxon>Mucoromycota</taxon>
        <taxon>Mucoromycotina</taxon>
        <taxon>Mucoromycetes</taxon>
        <taxon>Mucorales</taxon>
        <taxon>Mucorineae</taxon>
        <taxon>Choanephoraceae</taxon>
        <taxon>Choanephoroideae</taxon>
        <taxon>Choanephora</taxon>
    </lineage>
</organism>
<dbReference type="InterPro" id="IPR052066">
    <property type="entry name" value="Glycosphingolipid_Hydrolases"/>
</dbReference>
<accession>A0A1C7MXY8</accession>
<dbReference type="InterPro" id="IPR013780">
    <property type="entry name" value="Glyco_hydro_b"/>
</dbReference>
<dbReference type="Gene3D" id="2.60.40.1180">
    <property type="entry name" value="Golgi alpha-mannosidase II"/>
    <property type="match status" value="1"/>
</dbReference>
<evidence type="ECO:0000256" key="3">
    <source>
        <dbReference type="ARBA" id="ARBA00023295"/>
    </source>
</evidence>
<dbReference type="InterPro" id="IPR017853">
    <property type="entry name" value="GH"/>
</dbReference>
<dbReference type="GO" id="GO:1904462">
    <property type="term" value="P:ergosteryl 3-beta-D-glucoside catabolic process"/>
    <property type="evidence" value="ECO:0007669"/>
    <property type="project" value="TreeGrafter"/>
</dbReference>
<keyword evidence="2" id="KW-0378">Hydrolase</keyword>
<dbReference type="AlphaFoldDB" id="A0A1C7MXY8"/>
<gene>
    <name evidence="6" type="ORF">A0J61_10685</name>
</gene>
<evidence type="ECO:0000313" key="7">
    <source>
        <dbReference type="Proteomes" id="UP000093000"/>
    </source>
</evidence>
<dbReference type="SUPFAM" id="SSF51445">
    <property type="entry name" value="(Trans)glycosidases"/>
    <property type="match status" value="1"/>
</dbReference>
<evidence type="ECO:0000259" key="4">
    <source>
        <dbReference type="Pfam" id="PF00150"/>
    </source>
</evidence>
<feature type="domain" description="Glycoside hydrolase family 5 C-terminal" evidence="5">
    <location>
        <begin position="670"/>
        <end position="744"/>
    </location>
</feature>
<keyword evidence="7" id="KW-1185">Reference proteome</keyword>
<comment type="similarity">
    <text evidence="1">Belongs to the glycosyl hydrolase 5 (cellulase A) family.</text>
</comment>
<dbReference type="OrthoDB" id="9971853at2759"/>
<sequence>MELNGRWFIEPKTKRTVLFKGVNVSGGTKLPIGIPSHERNGFWVDYDRKISFVGKPFPLDEADKHLKRFVNLGFNLLRFLVTWEALEHEGPGIYDEDYIDYLIQILKKCQAYNIQVYVDPHQDCWSRHCGGSGHPGWTLSLAGLNPLHFSETNAAIVHNLYPEPEKYPKMIWNTNYQKLAAATMFTLFFAGKTFAPKCVVNGVHVQDYLQNSFIKCFEHLAKAVHYHDLEDTVVVGYDTMNEPGQGYISVPHLDQLSQDDVSFKMGLMPTSFQGMLLGSGIPTEVEYWEFKWDGPKKTDQVLVDPGHLTAWLTETELQQVDTIFGWKRNDTWTAGCIWANHGVWDKETQKLLKPTYFTNHPLAGQPTHFIDYWKDHVTRYAQTLRAIHSSALLFVQPPVLEVPPDMPASLDRLVYAPHWYDGLTLVKKKWCSYNVDFINLNRGKYGTGPLRFLRALRVGEKAIRQCFVDQIQTIKTEGLQHIGQYPCIMGEIGIPYDMETGISSKALSFDYLWHWLESFFVVKQQQNDPSSDIGNPLSSQNKAMDANLNAMEQNLLSYSLWNYTTDNDAQWGDQWNGEDLSIWLSPSDESSTALTVELEASITDQSTMLSTTSSSTVASNDENDKAIRTAVTDKLPWTNPNQAESTDSLQTLLKQYQQHTNRRNVVSIHRPHPRLTAGTPISIRFQSPTDKVKAKFDYTIDYRTPCEGPTEIYLPSCHFPLPPTETNVKATHGHWKIHTCQEHYWVMHWFIDEHFKQEEDGLASLSIEGILAI</sequence>
<dbReference type="InParanoid" id="A0A1C7MXY8"/>
<reference evidence="6 7" key="1">
    <citation type="submission" date="2016-03" db="EMBL/GenBank/DDBJ databases">
        <title>Choanephora cucurbitarum.</title>
        <authorList>
            <person name="Min B."/>
            <person name="Park H."/>
            <person name="Park J.-H."/>
            <person name="Shin H.-D."/>
            <person name="Choi I.-G."/>
        </authorList>
    </citation>
    <scope>NUCLEOTIDE SEQUENCE [LARGE SCALE GENOMIC DNA]</scope>
    <source>
        <strain evidence="6 7">KUS-F28377</strain>
    </source>
</reference>
<dbReference type="STRING" id="101091.A0A1C7MXY8"/>
<dbReference type="GO" id="GO:0050295">
    <property type="term" value="F:steryl-beta-glucosidase activity"/>
    <property type="evidence" value="ECO:0007669"/>
    <property type="project" value="TreeGrafter"/>
</dbReference>
<dbReference type="Pfam" id="PF00150">
    <property type="entry name" value="Cellulase"/>
    <property type="match status" value="1"/>
</dbReference>
<comment type="caution">
    <text evidence="6">The sequence shown here is derived from an EMBL/GenBank/DDBJ whole genome shotgun (WGS) entry which is preliminary data.</text>
</comment>
<dbReference type="InterPro" id="IPR001547">
    <property type="entry name" value="Glyco_hydro_5"/>
</dbReference>
<proteinExistence type="inferred from homology"/>
<protein>
    <submittedName>
        <fullName evidence="6">Uncharacterized protein</fullName>
    </submittedName>
</protein>
<evidence type="ECO:0000256" key="1">
    <source>
        <dbReference type="ARBA" id="ARBA00005641"/>
    </source>
</evidence>
<feature type="domain" description="Glycoside hydrolase family 5" evidence="4">
    <location>
        <begin position="61"/>
        <end position="245"/>
    </location>
</feature>
<dbReference type="EMBL" id="LUGH01001317">
    <property type="protein sequence ID" value="OBZ81266.1"/>
    <property type="molecule type" value="Genomic_DNA"/>
</dbReference>
<dbReference type="PANTHER" id="PTHR31308:SF5">
    <property type="entry name" value="ERGOSTERYL-BETA-GLUCOSIDASE"/>
    <property type="match status" value="1"/>
</dbReference>
<dbReference type="Pfam" id="PF18564">
    <property type="entry name" value="Glyco_hydro_5_C"/>
    <property type="match status" value="1"/>
</dbReference>
<evidence type="ECO:0000259" key="5">
    <source>
        <dbReference type="Pfam" id="PF18564"/>
    </source>
</evidence>
<name>A0A1C7MXY8_9FUNG</name>
<dbReference type="Proteomes" id="UP000093000">
    <property type="component" value="Unassembled WGS sequence"/>
</dbReference>
<dbReference type="InterPro" id="IPR041036">
    <property type="entry name" value="GH5_C"/>
</dbReference>
<keyword evidence="3" id="KW-0326">Glycosidase</keyword>
<evidence type="ECO:0000313" key="6">
    <source>
        <dbReference type="EMBL" id="OBZ81266.1"/>
    </source>
</evidence>
<evidence type="ECO:0000256" key="2">
    <source>
        <dbReference type="ARBA" id="ARBA00022801"/>
    </source>
</evidence>
<dbReference type="GO" id="GO:0000272">
    <property type="term" value="P:polysaccharide catabolic process"/>
    <property type="evidence" value="ECO:0007669"/>
    <property type="project" value="InterPro"/>
</dbReference>
<dbReference type="PANTHER" id="PTHR31308">
    <property type="match status" value="1"/>
</dbReference>